<dbReference type="Pfam" id="PF17678">
    <property type="entry name" value="Glyco_hydro_92N"/>
    <property type="match status" value="1"/>
</dbReference>
<dbReference type="PANTHER" id="PTHR12143:SF43">
    <property type="entry name" value="PUTATIVE-RELATED"/>
    <property type="match status" value="1"/>
</dbReference>
<dbReference type="PANTHER" id="PTHR12143">
    <property type="entry name" value="PEPTIDE N-GLYCANASE PNGASE -RELATED"/>
    <property type="match status" value="1"/>
</dbReference>
<dbReference type="Pfam" id="PF07971">
    <property type="entry name" value="Glyco_hydro_92"/>
    <property type="match status" value="1"/>
</dbReference>
<accession>A0ABU0UD12</accession>
<evidence type="ECO:0000259" key="6">
    <source>
        <dbReference type="Pfam" id="PF17678"/>
    </source>
</evidence>
<dbReference type="InterPro" id="IPR041371">
    <property type="entry name" value="GH92_N"/>
</dbReference>
<proteinExistence type="predicted"/>
<dbReference type="InterPro" id="IPR014718">
    <property type="entry name" value="GH-type_carb-bd"/>
</dbReference>
<evidence type="ECO:0000256" key="2">
    <source>
        <dbReference type="ARBA" id="ARBA00011245"/>
    </source>
</evidence>
<evidence type="ECO:0000259" key="5">
    <source>
        <dbReference type="Pfam" id="PF07971"/>
    </source>
</evidence>
<dbReference type="Gene3D" id="2.70.98.10">
    <property type="match status" value="1"/>
</dbReference>
<dbReference type="EMBL" id="JAUTBA010000001">
    <property type="protein sequence ID" value="MDQ1152729.1"/>
    <property type="molecule type" value="Genomic_DNA"/>
</dbReference>
<sequence>MNKSLSLFLGSLLSFGLFCAKPVLAQKFRGQQMDAVDLVNPLMGTESKFELSNGNTYPSIARPWGMNMWTPQTGKNGDGWQYQYTADKIRGLKQTHQPSPWMNDYGVFSIMPVTGKPVFDQDERASWFSHKAEIVKPYYYSVYLADHDVTAEMTPTERAAMFRISFNKTDDAYIVLDAYEKGSEVQIIPEKNMIVGYSSKYARGPLPANFKNYFVLVFDQPFANVATWEGKEKKDGQLQIKGDHTGAIVGFKVKDKTKPVQVKVASSFISAEQALLNLNELGDKSFDQVKEDGRQIWNSTLGKIKVEGDDIDQLRTFYSTMYRTLFFSEQTV</sequence>
<dbReference type="Proteomes" id="UP001244640">
    <property type="component" value="Unassembled WGS sequence"/>
</dbReference>
<keyword evidence="8" id="KW-1185">Reference proteome</keyword>
<dbReference type="InterPro" id="IPR050883">
    <property type="entry name" value="PNGase"/>
</dbReference>
<name>A0ABU0UD12_9SPHI</name>
<comment type="cofactor">
    <cofactor evidence="1">
        <name>Ca(2+)</name>
        <dbReference type="ChEBI" id="CHEBI:29108"/>
    </cofactor>
</comment>
<evidence type="ECO:0000256" key="3">
    <source>
        <dbReference type="ARBA" id="ARBA00022837"/>
    </source>
</evidence>
<dbReference type="InterPro" id="IPR012939">
    <property type="entry name" value="Glyco_hydro_92"/>
</dbReference>
<feature type="signal peptide" evidence="4">
    <location>
        <begin position="1"/>
        <end position="25"/>
    </location>
</feature>
<evidence type="ECO:0000313" key="8">
    <source>
        <dbReference type="Proteomes" id="UP001244640"/>
    </source>
</evidence>
<feature type="domain" description="Glycosyl hydrolase family 92" evidence="5">
    <location>
        <begin position="273"/>
        <end position="327"/>
    </location>
</feature>
<protein>
    <submittedName>
        <fullName evidence="7">Alpha-1,2-mannosidase</fullName>
    </submittedName>
</protein>
<keyword evidence="3" id="KW-0106">Calcium</keyword>
<dbReference type="InterPro" id="IPR005887">
    <property type="entry name" value="GH92_a_mannosidase_put"/>
</dbReference>
<evidence type="ECO:0000256" key="1">
    <source>
        <dbReference type="ARBA" id="ARBA00001913"/>
    </source>
</evidence>
<gene>
    <name evidence="7" type="ORF">QE382_004713</name>
</gene>
<feature type="domain" description="Glycosyl hydrolase family 92 N-terminal" evidence="6">
    <location>
        <begin position="38"/>
        <end position="267"/>
    </location>
</feature>
<reference evidence="7 8" key="1">
    <citation type="submission" date="2023-07" db="EMBL/GenBank/DDBJ databases">
        <title>Functional and genomic diversity of the sorghum phyllosphere microbiome.</title>
        <authorList>
            <person name="Shade A."/>
        </authorList>
    </citation>
    <scope>NUCLEOTIDE SEQUENCE [LARGE SCALE GENOMIC DNA]</scope>
    <source>
        <strain evidence="7 8">SORGH_AS_0892</strain>
    </source>
</reference>
<organism evidence="7 8">
    <name type="scientific">Sphingobacterium zeae</name>
    <dbReference type="NCBI Taxonomy" id="1776859"/>
    <lineage>
        <taxon>Bacteria</taxon>
        <taxon>Pseudomonadati</taxon>
        <taxon>Bacteroidota</taxon>
        <taxon>Sphingobacteriia</taxon>
        <taxon>Sphingobacteriales</taxon>
        <taxon>Sphingobacteriaceae</taxon>
        <taxon>Sphingobacterium</taxon>
    </lineage>
</organism>
<dbReference type="NCBIfam" id="TIGR01180">
    <property type="entry name" value="aman2_put"/>
    <property type="match status" value="1"/>
</dbReference>
<comment type="caution">
    <text evidence="7">The sequence shown here is derived from an EMBL/GenBank/DDBJ whole genome shotgun (WGS) entry which is preliminary data.</text>
</comment>
<feature type="chain" id="PRO_5046195342" evidence="4">
    <location>
        <begin position="26"/>
        <end position="332"/>
    </location>
</feature>
<evidence type="ECO:0000313" key="7">
    <source>
        <dbReference type="EMBL" id="MDQ1152729.1"/>
    </source>
</evidence>
<evidence type="ECO:0000256" key="4">
    <source>
        <dbReference type="SAM" id="SignalP"/>
    </source>
</evidence>
<comment type="subunit">
    <text evidence="2">Monomer.</text>
</comment>
<keyword evidence="4" id="KW-0732">Signal</keyword>